<feature type="transmembrane region" description="Helical" evidence="1">
    <location>
        <begin position="6"/>
        <end position="26"/>
    </location>
</feature>
<sequence length="412" mass="47114">MKISRYTIIGILFLIISILIFYSNNLDVFIRPVTQWILMGSSKGKDILFFALFGILIIFSQLLSNKNYENNSYSSKRYRKSKINSIRCKSSIINKLYKKCSISRKSSDFYLKLLIILFSITIVFGLILEIILRLNYNIGIFTIFVSMVPDATTTSLIHSHIFKAVLGNIITSAISNVPSGIHTGNSLYGNIPQIANLIVILMIILFVLTLLSLKNRLAPTRIILLLAGTCGLIGVIDGGFFAVPTIIGIYGFLFVYFDGDFIDYIFGKIFKNKKIINETYKKIYYYIEIARENPIFKNKKRIIIDLKRSIPHLILILIIILRISISILGTNPEYYEINLINHVNDLNENKISNIPNYLNNSYQVVSSNNINNNTEIKIASDYNEMELLNSLIKSLKNRTDAFSMSWNFYSYI</sequence>
<feature type="transmembrane region" description="Helical" evidence="1">
    <location>
        <begin position="309"/>
        <end position="329"/>
    </location>
</feature>
<gene>
    <name evidence="2" type="ORF">MBFIL_01930</name>
</gene>
<evidence type="ECO:0000313" key="3">
    <source>
        <dbReference type="Proteomes" id="UP000077066"/>
    </source>
</evidence>
<comment type="caution">
    <text evidence="2">The sequence shown here is derived from an EMBL/GenBank/DDBJ whole genome shotgun (WGS) entry which is preliminary data.</text>
</comment>
<keyword evidence="1" id="KW-0812">Transmembrane</keyword>
<dbReference type="PATRIC" id="fig|55758.3.peg.215"/>
<organism evidence="2 3">
    <name type="scientific">Methanobrevibacter filiformis</name>
    <dbReference type="NCBI Taxonomy" id="55758"/>
    <lineage>
        <taxon>Archaea</taxon>
        <taxon>Methanobacteriati</taxon>
        <taxon>Methanobacteriota</taxon>
        <taxon>Methanomada group</taxon>
        <taxon>Methanobacteria</taxon>
        <taxon>Methanobacteriales</taxon>
        <taxon>Methanobacteriaceae</taxon>
        <taxon>Methanobrevibacter</taxon>
    </lineage>
</organism>
<evidence type="ECO:0000313" key="2">
    <source>
        <dbReference type="EMBL" id="KZX17415.1"/>
    </source>
</evidence>
<accession>A0A166F827</accession>
<feature type="transmembrane region" description="Helical" evidence="1">
    <location>
        <begin position="194"/>
        <end position="213"/>
    </location>
</feature>
<proteinExistence type="predicted"/>
<feature type="transmembrane region" description="Helical" evidence="1">
    <location>
        <begin position="109"/>
        <end position="131"/>
    </location>
</feature>
<dbReference type="EMBL" id="LWMT01000024">
    <property type="protein sequence ID" value="KZX17415.1"/>
    <property type="molecule type" value="Genomic_DNA"/>
</dbReference>
<reference evidence="2 3" key="1">
    <citation type="submission" date="2016-04" db="EMBL/GenBank/DDBJ databases">
        <title>Genome sequence of Methanobrevibacter filiformis DSM 11501.</title>
        <authorList>
            <person name="Poehlein A."/>
            <person name="Seedorf H."/>
            <person name="Daniel R."/>
        </authorList>
    </citation>
    <scope>NUCLEOTIDE SEQUENCE [LARGE SCALE GENOMIC DNA]</scope>
    <source>
        <strain evidence="2 3">DSM 11501</strain>
    </source>
</reference>
<name>A0A166F827_9EURY</name>
<dbReference type="Proteomes" id="UP000077066">
    <property type="component" value="Unassembled WGS sequence"/>
</dbReference>
<dbReference type="RefSeq" id="WP_157078609.1">
    <property type="nucleotide sequence ID" value="NZ_LWMT01000024.1"/>
</dbReference>
<feature type="transmembrane region" description="Helical" evidence="1">
    <location>
        <begin position="47"/>
        <end position="64"/>
    </location>
</feature>
<dbReference type="OrthoDB" id="81523at2157"/>
<dbReference type="AlphaFoldDB" id="A0A166F827"/>
<feature type="transmembrane region" description="Helical" evidence="1">
    <location>
        <begin position="222"/>
        <end position="241"/>
    </location>
</feature>
<keyword evidence="3" id="KW-1185">Reference proteome</keyword>
<keyword evidence="1" id="KW-1133">Transmembrane helix</keyword>
<evidence type="ECO:0000256" key="1">
    <source>
        <dbReference type="SAM" id="Phobius"/>
    </source>
</evidence>
<protein>
    <submittedName>
        <fullName evidence="2">Uncharacterized protein</fullName>
    </submittedName>
</protein>
<dbReference type="STRING" id="55758.MBFIL_01930"/>
<feature type="transmembrane region" description="Helical" evidence="1">
    <location>
        <begin position="247"/>
        <end position="266"/>
    </location>
</feature>
<keyword evidence="1" id="KW-0472">Membrane</keyword>